<dbReference type="KEGG" id="nhu:H0264_18585"/>
<dbReference type="EMBL" id="CP059399">
    <property type="protein sequence ID" value="QLY33968.1"/>
    <property type="molecule type" value="Genomic_DNA"/>
</dbReference>
<keyword evidence="2" id="KW-1185">Reference proteome</keyword>
<dbReference type="Proteomes" id="UP000515512">
    <property type="component" value="Chromosome"/>
</dbReference>
<sequence>MTMHIEHEEAMRADFHDRFAETLKTLLPNISDAQRAQCAARIAEYEQRWHAGPYAQEWEFLHAAYADFRDHPQEMARFAADLDANRELWKGNGLTDVMRRSVDQARTIAAEERSALAVLREQQPIRRER</sequence>
<gene>
    <name evidence="1" type="ORF">H0264_18585</name>
</gene>
<evidence type="ECO:0000313" key="2">
    <source>
        <dbReference type="Proteomes" id="UP000515512"/>
    </source>
</evidence>
<accession>A0A7D6ZF30</accession>
<dbReference type="RefSeq" id="WP_181585132.1">
    <property type="nucleotide sequence ID" value="NZ_CP059399.1"/>
</dbReference>
<protein>
    <submittedName>
        <fullName evidence="1">Uncharacterized protein</fullName>
    </submittedName>
</protein>
<dbReference type="AlphaFoldDB" id="A0A7D6ZF30"/>
<name>A0A7D6ZF30_9NOCA</name>
<reference evidence="1 2" key="1">
    <citation type="submission" date="2020-07" db="EMBL/GenBank/DDBJ databases">
        <authorList>
            <person name="Zhuang K."/>
            <person name="Ran Y."/>
        </authorList>
    </citation>
    <scope>NUCLEOTIDE SEQUENCE [LARGE SCALE GENOMIC DNA]</scope>
    <source>
        <strain evidence="1 2">WCH-YHL-001</strain>
    </source>
</reference>
<organism evidence="1 2">
    <name type="scientific">Nocardia huaxiensis</name>
    <dbReference type="NCBI Taxonomy" id="2755382"/>
    <lineage>
        <taxon>Bacteria</taxon>
        <taxon>Bacillati</taxon>
        <taxon>Actinomycetota</taxon>
        <taxon>Actinomycetes</taxon>
        <taxon>Mycobacteriales</taxon>
        <taxon>Nocardiaceae</taxon>
        <taxon>Nocardia</taxon>
    </lineage>
</organism>
<evidence type="ECO:0000313" key="1">
    <source>
        <dbReference type="EMBL" id="QLY33968.1"/>
    </source>
</evidence>
<proteinExistence type="predicted"/>